<feature type="domain" description="Arginyl tRNA synthetase N-terminal" evidence="14">
    <location>
        <begin position="4"/>
        <end position="123"/>
    </location>
</feature>
<comment type="caution">
    <text evidence="15">The sequence shown here is derived from an EMBL/GenBank/DDBJ whole genome shotgun (WGS) entry which is preliminary data.</text>
</comment>
<evidence type="ECO:0000256" key="4">
    <source>
        <dbReference type="ARBA" id="ARBA00022490"/>
    </source>
</evidence>
<evidence type="ECO:0000313" key="15">
    <source>
        <dbReference type="EMBL" id="OHA07801.1"/>
    </source>
</evidence>
<dbReference type="SMART" id="SM00836">
    <property type="entry name" value="DALR_1"/>
    <property type="match status" value="1"/>
</dbReference>
<evidence type="ECO:0000259" key="14">
    <source>
        <dbReference type="SMART" id="SM01016"/>
    </source>
</evidence>
<keyword evidence="5 11" id="KW-0436">Ligase</keyword>
<dbReference type="GO" id="GO:0005524">
    <property type="term" value="F:ATP binding"/>
    <property type="evidence" value="ECO:0007669"/>
    <property type="project" value="UniProtKB-UniRule"/>
</dbReference>
<dbReference type="HAMAP" id="MF_00123">
    <property type="entry name" value="Arg_tRNA_synth"/>
    <property type="match status" value="1"/>
</dbReference>
<evidence type="ECO:0000256" key="8">
    <source>
        <dbReference type="ARBA" id="ARBA00022917"/>
    </source>
</evidence>
<keyword evidence="4 11" id="KW-0963">Cytoplasm</keyword>
<dbReference type="GO" id="GO:0006420">
    <property type="term" value="P:arginyl-tRNA aminoacylation"/>
    <property type="evidence" value="ECO:0007669"/>
    <property type="project" value="UniProtKB-UniRule"/>
</dbReference>
<comment type="similarity">
    <text evidence="2 11 12">Belongs to the class-I aminoacyl-tRNA synthetase family.</text>
</comment>
<comment type="caution">
    <text evidence="11">Lacks conserved residue(s) required for the propagation of feature annotation.</text>
</comment>
<dbReference type="NCBIfam" id="TIGR00456">
    <property type="entry name" value="argS"/>
    <property type="match status" value="1"/>
</dbReference>
<dbReference type="Pfam" id="PF03485">
    <property type="entry name" value="Arg_tRNA_synt_N"/>
    <property type="match status" value="1"/>
</dbReference>
<evidence type="ECO:0000256" key="3">
    <source>
        <dbReference type="ARBA" id="ARBA00011245"/>
    </source>
</evidence>
<dbReference type="PANTHER" id="PTHR11956:SF5">
    <property type="entry name" value="ARGININE--TRNA LIGASE, CYTOPLASMIC"/>
    <property type="match status" value="1"/>
</dbReference>
<dbReference type="Gene3D" id="1.10.730.10">
    <property type="entry name" value="Isoleucyl-tRNA Synthetase, Domain 1"/>
    <property type="match status" value="1"/>
</dbReference>
<evidence type="ECO:0000256" key="2">
    <source>
        <dbReference type="ARBA" id="ARBA00005594"/>
    </source>
</evidence>
<feature type="domain" description="DALR anticodon binding" evidence="13">
    <location>
        <begin position="497"/>
        <end position="614"/>
    </location>
</feature>
<dbReference type="GO" id="GO:0005737">
    <property type="term" value="C:cytoplasm"/>
    <property type="evidence" value="ECO:0007669"/>
    <property type="project" value="UniProtKB-SubCell"/>
</dbReference>
<dbReference type="FunFam" id="3.40.50.620:FF:000116">
    <property type="entry name" value="Arginine--tRNA ligase"/>
    <property type="match status" value="1"/>
</dbReference>
<keyword evidence="9 11" id="KW-0030">Aminoacyl-tRNA synthetase</keyword>
<dbReference type="Gene3D" id="3.30.1360.70">
    <property type="entry name" value="Arginyl tRNA synthetase N-terminal domain"/>
    <property type="match status" value="1"/>
</dbReference>
<evidence type="ECO:0000256" key="11">
    <source>
        <dbReference type="HAMAP-Rule" id="MF_00123"/>
    </source>
</evidence>
<dbReference type="Pfam" id="PF00750">
    <property type="entry name" value="tRNA-synt_1d"/>
    <property type="match status" value="1"/>
</dbReference>
<evidence type="ECO:0000256" key="10">
    <source>
        <dbReference type="ARBA" id="ARBA00049339"/>
    </source>
</evidence>
<dbReference type="CDD" id="cd07956">
    <property type="entry name" value="Anticodon_Ia_Arg"/>
    <property type="match status" value="1"/>
</dbReference>
<dbReference type="InterPro" id="IPR005148">
    <property type="entry name" value="Arg-tRNA-synth_N"/>
</dbReference>
<dbReference type="Pfam" id="PF05746">
    <property type="entry name" value="DALR_1"/>
    <property type="match status" value="1"/>
</dbReference>
<dbReference type="PANTHER" id="PTHR11956">
    <property type="entry name" value="ARGINYL-TRNA SYNTHETASE"/>
    <property type="match status" value="1"/>
</dbReference>
<keyword evidence="6 11" id="KW-0547">Nucleotide-binding</keyword>
<comment type="subcellular location">
    <subcellularLocation>
        <location evidence="1 11">Cytoplasm</location>
    </subcellularLocation>
</comment>
<name>A0A1G2LAD2_9BACT</name>
<dbReference type="InterPro" id="IPR036695">
    <property type="entry name" value="Arg-tRNA-synth_N_sf"/>
</dbReference>
<evidence type="ECO:0000256" key="7">
    <source>
        <dbReference type="ARBA" id="ARBA00022840"/>
    </source>
</evidence>
<evidence type="ECO:0000256" key="12">
    <source>
        <dbReference type="RuleBase" id="RU363038"/>
    </source>
</evidence>
<proteinExistence type="inferred from homology"/>
<evidence type="ECO:0000256" key="5">
    <source>
        <dbReference type="ARBA" id="ARBA00022598"/>
    </source>
</evidence>
<evidence type="ECO:0000259" key="13">
    <source>
        <dbReference type="SMART" id="SM00836"/>
    </source>
</evidence>
<gene>
    <name evidence="11" type="primary">argS</name>
    <name evidence="15" type="ORF">A2934_02930</name>
</gene>
<accession>A0A1G2LAD2</accession>
<comment type="catalytic activity">
    <reaction evidence="10 11">
        <text>tRNA(Arg) + L-arginine + ATP = L-arginyl-tRNA(Arg) + AMP + diphosphate</text>
        <dbReference type="Rhea" id="RHEA:20301"/>
        <dbReference type="Rhea" id="RHEA-COMP:9658"/>
        <dbReference type="Rhea" id="RHEA-COMP:9673"/>
        <dbReference type="ChEBI" id="CHEBI:30616"/>
        <dbReference type="ChEBI" id="CHEBI:32682"/>
        <dbReference type="ChEBI" id="CHEBI:33019"/>
        <dbReference type="ChEBI" id="CHEBI:78442"/>
        <dbReference type="ChEBI" id="CHEBI:78513"/>
        <dbReference type="ChEBI" id="CHEBI:456215"/>
        <dbReference type="EC" id="6.1.1.19"/>
    </reaction>
</comment>
<dbReference type="GO" id="GO:0004814">
    <property type="term" value="F:arginine-tRNA ligase activity"/>
    <property type="evidence" value="ECO:0007669"/>
    <property type="project" value="UniProtKB-UniRule"/>
</dbReference>
<organism evidence="15 16">
    <name type="scientific">Candidatus Sungbacteria bacterium RIFCSPLOWO2_01_FULL_47_10</name>
    <dbReference type="NCBI Taxonomy" id="1802276"/>
    <lineage>
        <taxon>Bacteria</taxon>
        <taxon>Candidatus Sungiibacteriota</taxon>
    </lineage>
</organism>
<dbReference type="InterPro" id="IPR008909">
    <property type="entry name" value="DALR_anticod-bd"/>
</dbReference>
<dbReference type="InterPro" id="IPR009080">
    <property type="entry name" value="tRNAsynth_Ia_anticodon-bd"/>
</dbReference>
<dbReference type="SUPFAM" id="SSF47323">
    <property type="entry name" value="Anticodon-binding domain of a subclass of class I aminoacyl-tRNA synthetases"/>
    <property type="match status" value="1"/>
</dbReference>
<dbReference type="SMART" id="SM01016">
    <property type="entry name" value="Arg_tRNA_synt_N"/>
    <property type="match status" value="1"/>
</dbReference>
<dbReference type="InterPro" id="IPR014729">
    <property type="entry name" value="Rossmann-like_a/b/a_fold"/>
</dbReference>
<dbReference type="AlphaFoldDB" id="A0A1G2LAD2"/>
<sequence length="614" mass="68956">MIRDEIKKAILKTVQKMDGGKTVPVFSVEVPEIPEHGDFATNVAFVITRTLAKQIEEKTSTLQSPDIPAIKIRTGDTAWHRVTGSYPTKPLDLAQYLVDHLKKETDLFKKVEVAPPGFINFSLKDEFLLKKLQAVREKPGQWGKSDAGKGKTIVVEYFQLNIGKRPHVGHLRSAVIGDAIARIFECAGYSVKTDTHQGDWGTQFGILLWAFKKLSPSDRAALMKELEENPLEGFHRLNLLYSGANKTAEGYDENPGKEEFAKLERGEAENRNIWRELKGASEENFLRGGVKLLRLRDFEEYKGESEYETDMPAIVNGALKKGVARKKDEAIVVDLSGEGLDEAVLIKSDGASTYLLRDLATIIYRKKKWKFAKSLYVVDVRQSHHFKQLFRVAEKLGFEGWGESQHIEFGFMKLPEGALSTRAGNVISLNALLDEAEKRARAVIQEKNPDLKNKKEIAKQVGLGAIKYFDLSHNRRSGIVFRWEDALSFEGDTGPYLQYARARLNSILQKAKEAGISKKIPDSSELDPLEHRLAAAVLRYPEAIEDALAEYLPNILAHYLYSLARTANEFYHSRPVLQEADAQKRAVRLLIVETVATTLKHGLGLLGIESPDEM</sequence>
<keyword evidence="7 11" id="KW-0067">ATP-binding</keyword>
<reference evidence="15 16" key="1">
    <citation type="journal article" date="2016" name="Nat. Commun.">
        <title>Thousands of microbial genomes shed light on interconnected biogeochemical processes in an aquifer system.</title>
        <authorList>
            <person name="Anantharaman K."/>
            <person name="Brown C.T."/>
            <person name="Hug L.A."/>
            <person name="Sharon I."/>
            <person name="Castelle C.J."/>
            <person name="Probst A.J."/>
            <person name="Thomas B.C."/>
            <person name="Singh A."/>
            <person name="Wilkins M.J."/>
            <person name="Karaoz U."/>
            <person name="Brodie E.L."/>
            <person name="Williams K.H."/>
            <person name="Hubbard S.S."/>
            <person name="Banfield J.F."/>
        </authorList>
    </citation>
    <scope>NUCLEOTIDE SEQUENCE [LARGE SCALE GENOMIC DNA]</scope>
</reference>
<dbReference type="Gene3D" id="3.40.50.620">
    <property type="entry name" value="HUPs"/>
    <property type="match status" value="1"/>
</dbReference>
<dbReference type="InterPro" id="IPR001278">
    <property type="entry name" value="Arg-tRNA-ligase"/>
</dbReference>
<dbReference type="InterPro" id="IPR035684">
    <property type="entry name" value="ArgRS_core"/>
</dbReference>
<evidence type="ECO:0000313" key="16">
    <source>
        <dbReference type="Proteomes" id="UP000177982"/>
    </source>
</evidence>
<comment type="subunit">
    <text evidence="3 11">Monomer.</text>
</comment>
<dbReference type="SUPFAM" id="SSF52374">
    <property type="entry name" value="Nucleotidylyl transferase"/>
    <property type="match status" value="1"/>
</dbReference>
<dbReference type="SUPFAM" id="SSF55190">
    <property type="entry name" value="Arginyl-tRNA synthetase (ArgRS), N-terminal 'additional' domain"/>
    <property type="match status" value="1"/>
</dbReference>
<keyword evidence="8 11" id="KW-0648">Protein biosynthesis</keyword>
<evidence type="ECO:0000256" key="6">
    <source>
        <dbReference type="ARBA" id="ARBA00022741"/>
    </source>
</evidence>
<dbReference type="Proteomes" id="UP000177982">
    <property type="component" value="Unassembled WGS sequence"/>
</dbReference>
<evidence type="ECO:0000256" key="9">
    <source>
        <dbReference type="ARBA" id="ARBA00023146"/>
    </source>
</evidence>
<dbReference type="EC" id="6.1.1.19" evidence="11"/>
<dbReference type="PRINTS" id="PR01038">
    <property type="entry name" value="TRNASYNTHARG"/>
</dbReference>
<protein>
    <recommendedName>
        <fullName evidence="11">Arginine--tRNA ligase</fullName>
        <ecNumber evidence="11">6.1.1.19</ecNumber>
    </recommendedName>
    <alternativeName>
        <fullName evidence="11">Arginyl-tRNA synthetase</fullName>
        <shortName evidence="11">ArgRS</shortName>
    </alternativeName>
</protein>
<evidence type="ECO:0000256" key="1">
    <source>
        <dbReference type="ARBA" id="ARBA00004496"/>
    </source>
</evidence>
<dbReference type="FunFam" id="1.10.730.10:FF:000006">
    <property type="entry name" value="Arginyl-tRNA synthetase 2, mitochondrial"/>
    <property type="match status" value="1"/>
</dbReference>
<dbReference type="EMBL" id="MHQO01000003">
    <property type="protein sequence ID" value="OHA07801.1"/>
    <property type="molecule type" value="Genomic_DNA"/>
</dbReference>